<evidence type="ECO:0000313" key="3">
    <source>
        <dbReference type="Proteomes" id="UP000316313"/>
    </source>
</evidence>
<dbReference type="EMBL" id="CP038141">
    <property type="protein sequence ID" value="QDH17612.1"/>
    <property type="molecule type" value="Genomic_DNA"/>
</dbReference>
<feature type="transmembrane region" description="Helical" evidence="1">
    <location>
        <begin position="167"/>
        <end position="186"/>
    </location>
</feature>
<organism evidence="2 3">
    <name type="scientific">Swingsia samuiensis</name>
    <dbReference type="NCBI Taxonomy" id="1293412"/>
    <lineage>
        <taxon>Bacteria</taxon>
        <taxon>Pseudomonadati</taxon>
        <taxon>Pseudomonadota</taxon>
        <taxon>Alphaproteobacteria</taxon>
        <taxon>Acetobacterales</taxon>
        <taxon>Acetobacteraceae</taxon>
        <taxon>Swingsia</taxon>
    </lineage>
</organism>
<dbReference type="RefSeq" id="WP_141461727.1">
    <property type="nucleotide sequence ID" value="NZ_CP038141.1"/>
</dbReference>
<evidence type="ECO:0000313" key="2">
    <source>
        <dbReference type="EMBL" id="QDH17612.1"/>
    </source>
</evidence>
<protein>
    <recommendedName>
        <fullName evidence="4">DUF2029 domain-containing protein</fullName>
    </recommendedName>
</protein>
<dbReference type="Proteomes" id="UP000316313">
    <property type="component" value="Chromosome"/>
</dbReference>
<keyword evidence="3" id="KW-1185">Reference proteome</keyword>
<feature type="transmembrane region" description="Helical" evidence="1">
    <location>
        <begin position="328"/>
        <end position="345"/>
    </location>
</feature>
<proteinExistence type="predicted"/>
<feature type="transmembrane region" description="Helical" evidence="1">
    <location>
        <begin position="198"/>
        <end position="217"/>
    </location>
</feature>
<feature type="transmembrane region" description="Helical" evidence="1">
    <location>
        <begin position="290"/>
        <end position="307"/>
    </location>
</feature>
<dbReference type="OrthoDB" id="7226040at2"/>
<keyword evidence="1" id="KW-0812">Transmembrane</keyword>
<keyword evidence="1" id="KW-1133">Transmembrane helix</keyword>
<sequence length="411" mass="46437">MPLRSKTLFYSLGYLILSLLLFSREPDVLLHAQFWGEDGWFWFPDAYHYGISSLYLPHTGYLQTDDRIVAFSSLLLPLRDIPTLFAVMAFFFQWLPCAFLLSPRCKNLFPSTIFRFFIATLVCLIPNSWEVYVNLTNSQWHLAFLALLIVCSAPPRSIADKLFDISFLILSGLSGPFCLFLLPVAFLRTAIERSSTNITRFCIVMSTAIIQCTTILLTGERTHMLPNLGASPSKFTQILGGPLFLSPVIGRDHIKQLELLHSWQTGWLPWGITLVGLLLCLYAFQKISALRLPLIFATIVLTAGLTHPAGSSTTAWDAFLVPNTGMRYFYIPLCIWIITLATLTFKGSIPIRFTSGLILFCALSFGFRRDWHYPKENDRGFTERANYFDTALLGTIVTLPIRPGTFVTITK</sequence>
<feature type="transmembrane region" description="Helical" evidence="1">
    <location>
        <begin position="81"/>
        <end position="101"/>
    </location>
</feature>
<feature type="transmembrane region" description="Helical" evidence="1">
    <location>
        <begin position="267"/>
        <end position="284"/>
    </location>
</feature>
<evidence type="ECO:0008006" key="4">
    <source>
        <dbReference type="Google" id="ProtNLM"/>
    </source>
</evidence>
<dbReference type="AlphaFoldDB" id="A0A4Y6UJ76"/>
<feature type="transmembrane region" description="Helical" evidence="1">
    <location>
        <begin position="7"/>
        <end position="23"/>
    </location>
</feature>
<reference evidence="2 3" key="1">
    <citation type="submission" date="2019-03" db="EMBL/GenBank/DDBJ databases">
        <title>The complete genome sequence of Swingsia samuiensis NBRC107927(T).</title>
        <authorList>
            <person name="Chua K.-O."/>
            <person name="Chan K.-G."/>
            <person name="See-Too W.-S."/>
        </authorList>
    </citation>
    <scope>NUCLEOTIDE SEQUENCE [LARGE SCALE GENOMIC DNA]</scope>
    <source>
        <strain evidence="2 3">AH83</strain>
    </source>
</reference>
<feature type="transmembrane region" description="Helical" evidence="1">
    <location>
        <begin position="113"/>
        <end position="132"/>
    </location>
</feature>
<accession>A0A4Y6UJ76</accession>
<gene>
    <name evidence="2" type="ORF">E3D00_08590</name>
</gene>
<dbReference type="KEGG" id="ssam:E3D00_08590"/>
<keyword evidence="1" id="KW-0472">Membrane</keyword>
<name>A0A4Y6UJ76_9PROT</name>
<evidence type="ECO:0000256" key="1">
    <source>
        <dbReference type="SAM" id="Phobius"/>
    </source>
</evidence>